<dbReference type="InterPro" id="IPR003148">
    <property type="entry name" value="RCK_N"/>
</dbReference>
<accession>A0A1M6JII3</accession>
<dbReference type="AlphaFoldDB" id="A0A1M6JII3"/>
<name>A0A1M6JII3_REIAG</name>
<keyword evidence="3" id="KW-1185">Reference proteome</keyword>
<dbReference type="PROSITE" id="PS51201">
    <property type="entry name" value="RCK_N"/>
    <property type="match status" value="1"/>
</dbReference>
<dbReference type="Pfam" id="PF02254">
    <property type="entry name" value="TrkA_N"/>
    <property type="match status" value="1"/>
</dbReference>
<dbReference type="InterPro" id="IPR036291">
    <property type="entry name" value="NAD(P)-bd_dom_sf"/>
</dbReference>
<dbReference type="Gene3D" id="3.40.50.720">
    <property type="entry name" value="NAD(P)-binding Rossmann-like Domain"/>
    <property type="match status" value="1"/>
</dbReference>
<dbReference type="Proteomes" id="UP000184474">
    <property type="component" value="Unassembled WGS sequence"/>
</dbReference>
<evidence type="ECO:0000313" key="3">
    <source>
        <dbReference type="Proteomes" id="UP000184474"/>
    </source>
</evidence>
<dbReference type="InterPro" id="IPR036721">
    <property type="entry name" value="RCK_C_sf"/>
</dbReference>
<evidence type="ECO:0000313" key="2">
    <source>
        <dbReference type="EMBL" id="SHJ46484.1"/>
    </source>
</evidence>
<protein>
    <submittedName>
        <fullName evidence="2">Trk system potassium uptake protein TrkA</fullName>
    </submittedName>
</protein>
<dbReference type="InterPro" id="IPR050721">
    <property type="entry name" value="Trk_Ktr_HKT_K-transport"/>
</dbReference>
<organism evidence="2 3">
    <name type="scientific">Reichenbachiella agariperforans</name>
    <dbReference type="NCBI Taxonomy" id="156994"/>
    <lineage>
        <taxon>Bacteria</taxon>
        <taxon>Pseudomonadati</taxon>
        <taxon>Bacteroidota</taxon>
        <taxon>Cytophagia</taxon>
        <taxon>Cytophagales</taxon>
        <taxon>Reichenbachiellaceae</taxon>
        <taxon>Reichenbachiella</taxon>
    </lineage>
</organism>
<dbReference type="EMBL" id="FRAA01000001">
    <property type="protein sequence ID" value="SHJ46484.1"/>
    <property type="molecule type" value="Genomic_DNA"/>
</dbReference>
<evidence type="ECO:0000259" key="1">
    <source>
        <dbReference type="PROSITE" id="PS51201"/>
    </source>
</evidence>
<dbReference type="PANTHER" id="PTHR43833:SF7">
    <property type="entry name" value="KTR SYSTEM POTASSIUM UPTAKE PROTEIN C"/>
    <property type="match status" value="1"/>
</dbReference>
<dbReference type="Gene3D" id="3.30.70.1450">
    <property type="entry name" value="Regulator of K+ conductance, C-terminal domain"/>
    <property type="match status" value="1"/>
</dbReference>
<dbReference type="PANTHER" id="PTHR43833">
    <property type="entry name" value="POTASSIUM CHANNEL PROTEIN 2-RELATED-RELATED"/>
    <property type="match status" value="1"/>
</dbReference>
<dbReference type="STRING" id="156994.SAMN04488028_101206"/>
<dbReference type="SUPFAM" id="SSF51735">
    <property type="entry name" value="NAD(P)-binding Rossmann-fold domains"/>
    <property type="match status" value="1"/>
</dbReference>
<feature type="domain" description="RCK N-terminal" evidence="1">
    <location>
        <begin position="1"/>
        <end position="116"/>
    </location>
</feature>
<gene>
    <name evidence="2" type="ORF">SAMN04488028_101206</name>
</gene>
<proteinExistence type="predicted"/>
<dbReference type="SUPFAM" id="SSF116726">
    <property type="entry name" value="TrkA C-terminal domain-like"/>
    <property type="match status" value="1"/>
</dbReference>
<sequence>MKYVIIGLGVFGASLAKKLTESGNEVIGVDNIMSKVDALREAITHTICLDSTDPQAVTNLPLADTDVVIVCIGENEGANIMTTALMKKMKAKRLISRAVSLLHETVLEAMGVDEIVHPEEETANRWSKKLNITGVVDSFQLTGDHNIIEATVPTQYVSKSLQELNLQEKYNVVVLTTMRVTEEKNDLGSIKKTGEINKVANANTILNKHDILVLYGNMSDIRKLLEDGE</sequence>
<dbReference type="GO" id="GO:0006813">
    <property type="term" value="P:potassium ion transport"/>
    <property type="evidence" value="ECO:0007669"/>
    <property type="project" value="InterPro"/>
</dbReference>
<dbReference type="RefSeq" id="WP_073118622.1">
    <property type="nucleotide sequence ID" value="NZ_FRAA01000001.1"/>
</dbReference>
<reference evidence="3" key="1">
    <citation type="submission" date="2016-11" db="EMBL/GenBank/DDBJ databases">
        <authorList>
            <person name="Varghese N."/>
            <person name="Submissions S."/>
        </authorList>
    </citation>
    <scope>NUCLEOTIDE SEQUENCE [LARGE SCALE GENOMIC DNA]</scope>
    <source>
        <strain evidence="3">DSM 26134</strain>
    </source>
</reference>